<dbReference type="Proteomes" id="UP000766336">
    <property type="component" value="Unassembled WGS sequence"/>
</dbReference>
<feature type="domain" description="Glycosyltransferase subfamily 4-like N-terminal" evidence="1">
    <location>
        <begin position="16"/>
        <end position="156"/>
    </location>
</feature>
<keyword evidence="2" id="KW-0328">Glycosyltransferase</keyword>
<dbReference type="PANTHER" id="PTHR12526">
    <property type="entry name" value="GLYCOSYLTRANSFERASE"/>
    <property type="match status" value="1"/>
</dbReference>
<dbReference type="InterPro" id="IPR028098">
    <property type="entry name" value="Glyco_trans_4-like_N"/>
</dbReference>
<dbReference type="GO" id="GO:0016757">
    <property type="term" value="F:glycosyltransferase activity"/>
    <property type="evidence" value="ECO:0007669"/>
    <property type="project" value="UniProtKB-KW"/>
</dbReference>
<evidence type="ECO:0000313" key="3">
    <source>
        <dbReference type="Proteomes" id="UP000766336"/>
    </source>
</evidence>
<evidence type="ECO:0000313" key="2">
    <source>
        <dbReference type="EMBL" id="MBS7810794.1"/>
    </source>
</evidence>
<gene>
    <name evidence="2" type="ORF">KHU32_07580</name>
</gene>
<dbReference type="EC" id="2.4.-.-" evidence="2"/>
<sequence length="384" mass="40756">MILMLSAAHPPDDMRVVRKEGASLAAAGWPVTHLCPGPGGLLPPVAGVAIETVSGAVRLGRLPALYRRAVALRPAAIHASEPDSWAVALLAGWRCGARVVLDVHEHYPSRLDARLARPLRGLARGALRLALRLMGRAADAVVLAKEGLAEDFSPRRPRIAVRNHALVPPGLPRREHREGPLTLLHLGAIGVKRGWPQLLAALTLAPPQTRLLIIGRFTDGSEPAFRAAAERAGLTARLEIAGWMPAEAALARAAAEADVNLVLFQPGEENHRLALPHKLFDGMAIGLSAIAPAFATGVARIVQTAGCGLLVEVTEPASIAAAIATLADRATRARLGEAGWRAARAEWGWEAEAARLVGLYRDLLRPGERAPSPTRHFSAAAERL</sequence>
<dbReference type="EMBL" id="JAHCDA010000001">
    <property type="protein sequence ID" value="MBS7810794.1"/>
    <property type="molecule type" value="Genomic_DNA"/>
</dbReference>
<dbReference type="Gene3D" id="3.40.50.2000">
    <property type="entry name" value="Glycogen Phosphorylase B"/>
    <property type="match status" value="2"/>
</dbReference>
<organism evidence="2 3">
    <name type="scientific">Roseococcus pinisoli</name>
    <dbReference type="NCBI Taxonomy" id="2835040"/>
    <lineage>
        <taxon>Bacteria</taxon>
        <taxon>Pseudomonadati</taxon>
        <taxon>Pseudomonadota</taxon>
        <taxon>Alphaproteobacteria</taxon>
        <taxon>Acetobacterales</taxon>
        <taxon>Roseomonadaceae</taxon>
        <taxon>Roseococcus</taxon>
    </lineage>
</organism>
<protein>
    <submittedName>
        <fullName evidence="2">Glycosyltransferase</fullName>
        <ecNumber evidence="2">2.4.-.-</ecNumber>
    </submittedName>
</protein>
<keyword evidence="3" id="KW-1185">Reference proteome</keyword>
<dbReference type="RefSeq" id="WP_213669394.1">
    <property type="nucleotide sequence ID" value="NZ_JAHCDA010000001.1"/>
</dbReference>
<reference evidence="2 3" key="1">
    <citation type="submission" date="2021-05" db="EMBL/GenBank/DDBJ databases">
        <title>Roseococcus sp. XZZS9, whole genome shotgun sequencing project.</title>
        <authorList>
            <person name="Zhao G."/>
            <person name="Shen L."/>
        </authorList>
    </citation>
    <scope>NUCLEOTIDE SEQUENCE [LARGE SCALE GENOMIC DNA]</scope>
    <source>
        <strain evidence="2 3">XZZS9</strain>
    </source>
</reference>
<name>A0ABS5QAR2_9PROT</name>
<dbReference type="PANTHER" id="PTHR12526:SF600">
    <property type="entry name" value="GLYCOSYL TRANSFERASE GROUP 1"/>
    <property type="match status" value="1"/>
</dbReference>
<accession>A0ABS5QAR2</accession>
<keyword evidence="2" id="KW-0808">Transferase</keyword>
<dbReference type="SUPFAM" id="SSF53756">
    <property type="entry name" value="UDP-Glycosyltransferase/glycogen phosphorylase"/>
    <property type="match status" value="1"/>
</dbReference>
<dbReference type="Pfam" id="PF13579">
    <property type="entry name" value="Glyco_trans_4_4"/>
    <property type="match status" value="1"/>
</dbReference>
<dbReference type="Pfam" id="PF13692">
    <property type="entry name" value="Glyco_trans_1_4"/>
    <property type="match status" value="1"/>
</dbReference>
<comment type="caution">
    <text evidence="2">The sequence shown here is derived from an EMBL/GenBank/DDBJ whole genome shotgun (WGS) entry which is preliminary data.</text>
</comment>
<evidence type="ECO:0000259" key="1">
    <source>
        <dbReference type="Pfam" id="PF13579"/>
    </source>
</evidence>
<proteinExistence type="predicted"/>